<dbReference type="SMART" id="SM00283">
    <property type="entry name" value="MA"/>
    <property type="match status" value="1"/>
</dbReference>
<dbReference type="InterPro" id="IPR004089">
    <property type="entry name" value="MCPsignal_dom"/>
</dbReference>
<dbReference type="CDD" id="cd06225">
    <property type="entry name" value="HAMP"/>
    <property type="match status" value="1"/>
</dbReference>
<feature type="transmembrane region" description="Helical" evidence="6">
    <location>
        <begin position="318"/>
        <end position="337"/>
    </location>
</feature>
<dbReference type="CDD" id="cd12912">
    <property type="entry name" value="PDC2_MCP_like"/>
    <property type="match status" value="1"/>
</dbReference>
<name>A0A0H3L4K3_PANAA</name>
<dbReference type="GO" id="GO:0004888">
    <property type="term" value="F:transmembrane signaling receptor activity"/>
    <property type="evidence" value="ECO:0007669"/>
    <property type="project" value="InterPro"/>
</dbReference>
<keyword evidence="6" id="KW-1133">Transmembrane helix</keyword>
<dbReference type="InterPro" id="IPR051310">
    <property type="entry name" value="MCP_chemotaxis"/>
</dbReference>
<dbReference type="PROSITE" id="PS50885">
    <property type="entry name" value="HAMP"/>
    <property type="match status" value="1"/>
</dbReference>
<dbReference type="HOGENOM" id="CLU_000445_107_12_6"/>
<dbReference type="Gene3D" id="1.10.287.950">
    <property type="entry name" value="Methyl-accepting chemotaxis protein"/>
    <property type="match status" value="1"/>
</dbReference>
<dbReference type="PROSITE" id="PS50111">
    <property type="entry name" value="CHEMOTAXIS_TRANSDUC_2"/>
    <property type="match status" value="1"/>
</dbReference>
<dbReference type="Proteomes" id="UP000006690">
    <property type="component" value="Chromosome"/>
</dbReference>
<proteinExistence type="inferred from homology"/>
<keyword evidence="3 5" id="KW-0807">Transducer</keyword>
<dbReference type="PATRIC" id="fig|932677.3.peg.3220"/>
<evidence type="ECO:0000313" key="9">
    <source>
        <dbReference type="EMBL" id="BAK12833.1"/>
    </source>
</evidence>
<evidence type="ECO:0000256" key="2">
    <source>
        <dbReference type="ARBA" id="ARBA00022500"/>
    </source>
</evidence>
<dbReference type="InterPro" id="IPR004090">
    <property type="entry name" value="Chemotax_Me-accpt_rcpt"/>
</dbReference>
<dbReference type="InterPro" id="IPR003660">
    <property type="entry name" value="HAMP_dom"/>
</dbReference>
<dbReference type="PRINTS" id="PR00260">
    <property type="entry name" value="CHEMTRNSDUCR"/>
</dbReference>
<comment type="similarity">
    <text evidence="4">Belongs to the methyl-accepting chemotaxis (MCP) protein family.</text>
</comment>
<dbReference type="Pfam" id="PF17201">
    <property type="entry name" value="Cache_3-Cache_2"/>
    <property type="match status" value="1"/>
</dbReference>
<evidence type="ECO:0000256" key="3">
    <source>
        <dbReference type="ARBA" id="ARBA00023224"/>
    </source>
</evidence>
<dbReference type="GO" id="GO:0007165">
    <property type="term" value="P:signal transduction"/>
    <property type="evidence" value="ECO:0007669"/>
    <property type="project" value="UniProtKB-KW"/>
</dbReference>
<dbReference type="AlphaFoldDB" id="A0A0H3L4K3"/>
<evidence type="ECO:0000259" key="7">
    <source>
        <dbReference type="PROSITE" id="PS50111"/>
    </source>
</evidence>
<dbReference type="Pfam" id="PF00015">
    <property type="entry name" value="MCPsignal"/>
    <property type="match status" value="1"/>
</dbReference>
<dbReference type="SUPFAM" id="SSF58104">
    <property type="entry name" value="Methyl-accepting chemotaxis protein (MCP) signaling domain"/>
    <property type="match status" value="1"/>
</dbReference>
<keyword evidence="6" id="KW-0812">Transmembrane</keyword>
<dbReference type="Gene3D" id="3.30.450.20">
    <property type="entry name" value="PAS domain"/>
    <property type="match status" value="1"/>
</dbReference>
<keyword evidence="6" id="KW-0472">Membrane</keyword>
<dbReference type="PANTHER" id="PTHR43531:SF5">
    <property type="entry name" value="METHYL-ACCEPTING CHEMOTAXIS PROTEIN III"/>
    <property type="match status" value="1"/>
</dbReference>
<dbReference type="PANTHER" id="PTHR43531">
    <property type="entry name" value="PROTEIN ICFG"/>
    <property type="match status" value="1"/>
</dbReference>
<evidence type="ECO:0000259" key="8">
    <source>
        <dbReference type="PROSITE" id="PS50885"/>
    </source>
</evidence>
<dbReference type="SMART" id="SM00304">
    <property type="entry name" value="HAMP"/>
    <property type="match status" value="1"/>
</dbReference>
<dbReference type="InterPro" id="IPR029151">
    <property type="entry name" value="Sensor-like_sf"/>
</dbReference>
<evidence type="ECO:0000256" key="1">
    <source>
        <dbReference type="ARBA" id="ARBA00004370"/>
    </source>
</evidence>
<comment type="subcellular location">
    <subcellularLocation>
        <location evidence="1">Membrane</location>
    </subcellularLocation>
</comment>
<protein>
    <submittedName>
        <fullName evidence="9">Methyl-accepting chemotaxis protein I Tsr</fullName>
    </submittedName>
</protein>
<evidence type="ECO:0000256" key="4">
    <source>
        <dbReference type="ARBA" id="ARBA00029447"/>
    </source>
</evidence>
<dbReference type="GO" id="GO:0006935">
    <property type="term" value="P:chemotaxis"/>
    <property type="evidence" value="ECO:0007669"/>
    <property type="project" value="UniProtKB-KW"/>
</dbReference>
<dbReference type="KEGG" id="paj:PAJ_2753"/>
<dbReference type="OrthoDB" id="9763018at2"/>
<feature type="domain" description="HAMP" evidence="8">
    <location>
        <begin position="340"/>
        <end position="392"/>
    </location>
</feature>
<dbReference type="InterPro" id="IPR033462">
    <property type="entry name" value="Cache_3-Cache_2"/>
</dbReference>
<feature type="transmembrane region" description="Helical" evidence="6">
    <location>
        <begin position="12"/>
        <end position="33"/>
    </location>
</feature>
<dbReference type="Pfam" id="PF00672">
    <property type="entry name" value="HAMP"/>
    <property type="match status" value="1"/>
</dbReference>
<dbReference type="eggNOG" id="COG0840">
    <property type="taxonomic scope" value="Bacteria"/>
</dbReference>
<sequence>MKRFSLSRTSLGVKLCVITSFSVGILLLALTLIQSQNASRQLESLAVDDMVNQVQGITEMASMFNATLTQEVGNYTQLFVSFLPKRFSRDETARVQVGEFSTPTLRAGLKTLNLDQIAVDDFTDRTSAVATIFVRDGDNFIRISTSLKKQDGSRAIGTQLDPASAAWKSVMKGETFRGLATLFDHRYITQYQPIKDDSGAVIAILFVGVQIDKQYGLMREKVLARRLGDSGHFYVLNGSPGAAQGQYLFDKQNEGKRPDWQDSVMKQMLAQPEGVQQVEIDGETKMLAWQQLPGWNWIVVGEVNRDSLLAPVIHSRNLFLITGLILVLLFAPCFVWYSRRAITRPLQQVIHLAEQYAAGNLLEHLDTTRHDEVGQLINAINGIGEGLEKIVAQVRRAAQEISDGTDTIAASSHNISEQIGRQASSVEETSASMEQFGATVEHTADSLRQAMSLVAEASGIVSNGNQTVTRSVSTMSAINVSSQSIAEITHVIESIAFQTNILALNAAVEAARAGEHGRGFAVVAAEVRALAQRSAQAAKEIDTLIATSIRHVAEGHTLSEQTRDAMSDIVTHIEQVQALMGEINVAAQQQTAGIGQVNLAMNQISQATHQNSELVAQAENTAQSLSDKGHHLTQLVSVFSIKS</sequence>
<dbReference type="CDD" id="cd11386">
    <property type="entry name" value="MCP_signal"/>
    <property type="match status" value="1"/>
</dbReference>
<keyword evidence="2" id="KW-0145">Chemotaxis</keyword>
<feature type="domain" description="Methyl-accepting transducer" evidence="7">
    <location>
        <begin position="397"/>
        <end position="626"/>
    </location>
</feature>
<dbReference type="FunFam" id="1.10.287.950:FF:000001">
    <property type="entry name" value="Methyl-accepting chemotaxis sensory transducer"/>
    <property type="match status" value="1"/>
</dbReference>
<accession>A0A0H3L4K3</accession>
<dbReference type="GO" id="GO:0005886">
    <property type="term" value="C:plasma membrane"/>
    <property type="evidence" value="ECO:0007669"/>
    <property type="project" value="TreeGrafter"/>
</dbReference>
<evidence type="ECO:0000256" key="5">
    <source>
        <dbReference type="PROSITE-ProRule" id="PRU00284"/>
    </source>
</evidence>
<dbReference type="RefSeq" id="WP_014594720.1">
    <property type="nucleotide sequence ID" value="NC_017531.2"/>
</dbReference>
<evidence type="ECO:0000256" key="6">
    <source>
        <dbReference type="SAM" id="Phobius"/>
    </source>
</evidence>
<organism evidence="9 10">
    <name type="scientific">Pantoea ananatis (strain AJ13355)</name>
    <dbReference type="NCBI Taxonomy" id="932677"/>
    <lineage>
        <taxon>Bacteria</taxon>
        <taxon>Pseudomonadati</taxon>
        <taxon>Pseudomonadota</taxon>
        <taxon>Gammaproteobacteria</taxon>
        <taxon>Enterobacterales</taxon>
        <taxon>Erwiniaceae</taxon>
        <taxon>Pantoea</taxon>
    </lineage>
</organism>
<dbReference type="SUPFAM" id="SSF103190">
    <property type="entry name" value="Sensory domain-like"/>
    <property type="match status" value="1"/>
</dbReference>
<reference evidence="10" key="1">
    <citation type="journal article" date="2012" name="Appl. Microbiol. Biotechnol.">
        <title>The complete genome sequence of Pantoea ananatis AJ13355, an organism with great biotechnological potential.</title>
        <authorList>
            <person name="Hara Y."/>
            <person name="Kadotani N."/>
            <person name="Izui H."/>
            <person name="Katashkina J.I."/>
            <person name="Kuvaeva T.M."/>
            <person name="Andreeva I.G."/>
            <person name="Golubeva L.I."/>
            <person name="Malko D.B."/>
            <person name="Makeev V.J."/>
            <person name="Mashko S.V."/>
            <person name="Kozlov Y.I."/>
        </authorList>
    </citation>
    <scope>NUCLEOTIDE SEQUENCE [LARGE SCALE GENOMIC DNA]</scope>
    <source>
        <strain evidence="10">AJ13355</strain>
    </source>
</reference>
<evidence type="ECO:0000313" key="10">
    <source>
        <dbReference type="Proteomes" id="UP000006690"/>
    </source>
</evidence>
<dbReference type="EMBL" id="AP012032">
    <property type="protein sequence ID" value="BAK12833.1"/>
    <property type="molecule type" value="Genomic_DNA"/>
</dbReference>
<gene>
    <name evidence="9" type="primary">tsr</name>
    <name evidence="9" type="ordered locus">PAJ_2753</name>
</gene>